<protein>
    <submittedName>
        <fullName evidence="2">Uncharacterized protein</fullName>
    </submittedName>
</protein>
<proteinExistence type="predicted"/>
<dbReference type="RefSeq" id="XP_025364795.1">
    <property type="nucleotide sequence ID" value="XM_025504965.1"/>
</dbReference>
<reference evidence="2 3" key="1">
    <citation type="journal article" date="2018" name="Mol. Biol. Evol.">
        <title>Broad Genomic Sampling Reveals a Smut Pathogenic Ancestry of the Fungal Clade Ustilaginomycotina.</title>
        <authorList>
            <person name="Kijpornyongpan T."/>
            <person name="Mondo S.J."/>
            <person name="Barry K."/>
            <person name="Sandor L."/>
            <person name="Lee J."/>
            <person name="Lipzen A."/>
            <person name="Pangilinan J."/>
            <person name="LaButti K."/>
            <person name="Hainaut M."/>
            <person name="Henrissat B."/>
            <person name="Grigoriev I.V."/>
            <person name="Spatafora J.W."/>
            <person name="Aime M.C."/>
        </authorList>
    </citation>
    <scope>NUCLEOTIDE SEQUENCE [LARGE SCALE GENOMIC DNA]</scope>
    <source>
        <strain evidence="2 3">MCA 5214</strain>
    </source>
</reference>
<sequence>MSESIMVEAQERAPSLSTSSSPAHSFFIDMDEPASGPSTPVAFNGILPPSHPVRLTTPLANTSDDDDKYDDAVDIQEPSRQEESKEEASFALSNPPLDADRTLIQQEPPDNTKEQRPEALTLPASPPLLPQHRFTGFEPTVRDNDHKATPREDLLTPQLEANLTLLSQHDQLRQRFLAFANDAECAVRSKDHAVLQATVSELSLRVRKVSAIFVSLTAQLNEMSAQSVDKDLGQAQKRLKAEHDRIFSDAASKQQPNVVIKDGLMLLDMLLRHLGELSAETEKQLAKATEMVRSPRFQNTGIS</sequence>
<evidence type="ECO:0000313" key="3">
    <source>
        <dbReference type="Proteomes" id="UP000245884"/>
    </source>
</evidence>
<feature type="compositionally biased region" description="Acidic residues" evidence="1">
    <location>
        <begin position="63"/>
        <end position="74"/>
    </location>
</feature>
<dbReference type="GeneID" id="37026788"/>
<name>A0A316V1X6_9BASI</name>
<feature type="region of interest" description="Disordered" evidence="1">
    <location>
        <begin position="1"/>
        <end position="148"/>
    </location>
</feature>
<feature type="compositionally biased region" description="Low complexity" evidence="1">
    <location>
        <begin position="13"/>
        <end position="25"/>
    </location>
</feature>
<evidence type="ECO:0000256" key="1">
    <source>
        <dbReference type="SAM" id="MobiDB-lite"/>
    </source>
</evidence>
<organism evidence="2 3">
    <name type="scientific">Jaminaea rosea</name>
    <dbReference type="NCBI Taxonomy" id="1569628"/>
    <lineage>
        <taxon>Eukaryota</taxon>
        <taxon>Fungi</taxon>
        <taxon>Dikarya</taxon>
        <taxon>Basidiomycota</taxon>
        <taxon>Ustilaginomycotina</taxon>
        <taxon>Exobasidiomycetes</taxon>
        <taxon>Microstromatales</taxon>
        <taxon>Microstromatales incertae sedis</taxon>
        <taxon>Jaminaea</taxon>
    </lineage>
</organism>
<dbReference type="AlphaFoldDB" id="A0A316V1X6"/>
<feature type="compositionally biased region" description="Basic and acidic residues" evidence="1">
    <location>
        <begin position="77"/>
        <end position="88"/>
    </location>
</feature>
<evidence type="ECO:0000313" key="2">
    <source>
        <dbReference type="EMBL" id="PWN30183.1"/>
    </source>
</evidence>
<accession>A0A316V1X6</accession>
<dbReference type="Proteomes" id="UP000245884">
    <property type="component" value="Unassembled WGS sequence"/>
</dbReference>
<gene>
    <name evidence="2" type="ORF">BDZ90DRAFT_229206</name>
</gene>
<keyword evidence="3" id="KW-1185">Reference proteome</keyword>
<dbReference type="EMBL" id="KZ819662">
    <property type="protein sequence ID" value="PWN30183.1"/>
    <property type="molecule type" value="Genomic_DNA"/>
</dbReference>